<keyword evidence="13" id="KW-1185">Reference proteome</keyword>
<keyword evidence="10" id="KW-0739">Sodium transport</keyword>
<dbReference type="RefSeq" id="WP_145263110.1">
    <property type="nucleotide sequence ID" value="NZ_CP036316.1"/>
</dbReference>
<evidence type="ECO:0000313" key="12">
    <source>
        <dbReference type="EMBL" id="QDT65260.1"/>
    </source>
</evidence>
<dbReference type="Gene3D" id="2.120.10.80">
    <property type="entry name" value="Kelch-type beta propeller"/>
    <property type="match status" value="1"/>
</dbReference>
<dbReference type="InterPro" id="IPR038377">
    <property type="entry name" value="Na/Glc_symporter_sf"/>
</dbReference>
<dbReference type="PROSITE" id="PS50283">
    <property type="entry name" value="NA_SOLUT_SYMP_3"/>
    <property type="match status" value="1"/>
</dbReference>
<sequence>MRALIALGFRSDYSIKTILQICFWCIGSLTIWGGVPCPYAQASEGVLNIGWNKIPLLPGKTEFSSAAYAIVGDSLIYIGHSKDDAWRRQISDDNWQRVGLQDSPACDSLFSLLASGAALQNLGDSALCCGGVSAQVVLLRDDSDGIQLELLPDLPSRIERGLAVMESTTLYLLGQTNEKNWQGWQCSFTMESPAWQDWACSEVLEGRPKELIKQSGKLLLLQEDSQSLFHFDTKSFLWQRLESLPVTLSSLAACQVGPSHVWVTEATAPGREFYYHTITDTWRPINLLRDTKQNFTVRRAEQTNGRLILFGDGVALAGELKRATSGLKRFDLIALGAYALLLIGISAYFSRHDANCEDYFLAGRKIPWWAAGMSLLGGSISAITFMAFPAMSFRTNWVYLLGNFMILPVAPVVIRYYLPFYRQLNLTSAYEYLELRFGLIARMVGSTTYIAFQLGRMGVILYLPSLALSAVSNWDINFCIVAIGIIATAYTTLGGIEAVIWTDVIQVIVLIGGAIVTLTVINQEVPGGLEEIARNSWQAGKLHAVNFTWDMTATGIGIVLIGNFFKFLIPYSSDQTVVQRYLTTRDETQAARGIWLNALASLPVWTLFFAIGTALWGYYQLKPEALDPIGRTDEVFAWFIIHELPPGFAGLVLAGLFAACMSSLDSSLNSTATAITTDFYCRFRPDVSSEKALRVARKLTLLLGVLGTATAIWLAWQNTQSIWDQFLKIMGLLGGGLAGMFVAGIFTKRVMEAGVLIGFVGSGLILICVSTFGIVHFFLYGAIGIISCLIISWTISCFLSHDEKGLQGLTIFSLDRSG</sequence>
<dbReference type="GO" id="GO:0006814">
    <property type="term" value="P:sodium ion transport"/>
    <property type="evidence" value="ECO:0007669"/>
    <property type="project" value="UniProtKB-KW"/>
</dbReference>
<dbReference type="GO" id="GO:0015293">
    <property type="term" value="F:symporter activity"/>
    <property type="evidence" value="ECO:0007669"/>
    <property type="project" value="TreeGrafter"/>
</dbReference>
<dbReference type="EMBL" id="CP036316">
    <property type="protein sequence ID" value="QDT65260.1"/>
    <property type="molecule type" value="Genomic_DNA"/>
</dbReference>
<keyword evidence="8" id="KW-0406">Ion transport</keyword>
<feature type="transmembrane region" description="Helical" evidence="11">
    <location>
        <begin position="778"/>
        <end position="799"/>
    </location>
</feature>
<dbReference type="InterPro" id="IPR051163">
    <property type="entry name" value="Sodium:Solute_Symporter_SSF"/>
</dbReference>
<dbReference type="GO" id="GO:0005886">
    <property type="term" value="C:plasma membrane"/>
    <property type="evidence" value="ECO:0007669"/>
    <property type="project" value="UniProtKB-SubCell"/>
</dbReference>
<gene>
    <name evidence="12" type="primary">sglT_2</name>
    <name evidence="12" type="ORF">V22_25070</name>
</gene>
<evidence type="ECO:0000256" key="8">
    <source>
        <dbReference type="ARBA" id="ARBA00023065"/>
    </source>
</evidence>
<feature type="transmembrane region" description="Helical" evidence="11">
    <location>
        <begin position="474"/>
        <end position="493"/>
    </location>
</feature>
<evidence type="ECO:0000256" key="1">
    <source>
        <dbReference type="ARBA" id="ARBA00004651"/>
    </source>
</evidence>
<feature type="transmembrane region" description="Helical" evidence="11">
    <location>
        <begin position="594"/>
        <end position="616"/>
    </location>
</feature>
<keyword evidence="9 11" id="KW-0472">Membrane</keyword>
<evidence type="ECO:0000256" key="3">
    <source>
        <dbReference type="ARBA" id="ARBA00022448"/>
    </source>
</evidence>
<dbReference type="NCBIfam" id="TIGR00813">
    <property type="entry name" value="sss"/>
    <property type="match status" value="1"/>
</dbReference>
<feature type="transmembrane region" description="Helical" evidence="11">
    <location>
        <begin position="636"/>
        <end position="660"/>
    </location>
</feature>
<evidence type="ECO:0000256" key="10">
    <source>
        <dbReference type="ARBA" id="ARBA00023201"/>
    </source>
</evidence>
<feature type="transmembrane region" description="Helical" evidence="11">
    <location>
        <begin position="439"/>
        <end position="462"/>
    </location>
</feature>
<feature type="transmembrane region" description="Helical" evidence="11">
    <location>
        <begin position="753"/>
        <end position="772"/>
    </location>
</feature>
<dbReference type="KEGG" id="chya:V22_25070"/>
<evidence type="ECO:0000256" key="4">
    <source>
        <dbReference type="ARBA" id="ARBA00022475"/>
    </source>
</evidence>
<evidence type="ECO:0000256" key="2">
    <source>
        <dbReference type="ARBA" id="ARBA00006434"/>
    </source>
</evidence>
<protein>
    <submittedName>
        <fullName evidence="12">Sodium/glucose cotransporter</fullName>
    </submittedName>
</protein>
<dbReference type="OrthoDB" id="9810181at2"/>
<dbReference type="Pfam" id="PF00474">
    <property type="entry name" value="SSF"/>
    <property type="match status" value="1"/>
</dbReference>
<feature type="transmembrane region" description="Helical" evidence="11">
    <location>
        <begin position="397"/>
        <end position="418"/>
    </location>
</feature>
<organism evidence="12 13">
    <name type="scientific">Calycomorphotria hydatis</name>
    <dbReference type="NCBI Taxonomy" id="2528027"/>
    <lineage>
        <taxon>Bacteria</taxon>
        <taxon>Pseudomonadati</taxon>
        <taxon>Planctomycetota</taxon>
        <taxon>Planctomycetia</taxon>
        <taxon>Planctomycetales</taxon>
        <taxon>Planctomycetaceae</taxon>
        <taxon>Calycomorphotria</taxon>
    </lineage>
</organism>
<comment type="subcellular location">
    <subcellularLocation>
        <location evidence="1">Cell membrane</location>
        <topology evidence="1">Multi-pass membrane protein</topology>
    </subcellularLocation>
</comment>
<feature type="transmembrane region" description="Helical" evidence="11">
    <location>
        <begin position="369"/>
        <end position="391"/>
    </location>
</feature>
<dbReference type="Proteomes" id="UP000319976">
    <property type="component" value="Chromosome"/>
</dbReference>
<feature type="transmembrane region" description="Helical" evidence="11">
    <location>
        <begin position="332"/>
        <end position="349"/>
    </location>
</feature>
<proteinExistence type="inferred from homology"/>
<dbReference type="InterPro" id="IPR001734">
    <property type="entry name" value="Na/solute_symporter"/>
</dbReference>
<accession>A0A517TA56</accession>
<evidence type="ECO:0000256" key="5">
    <source>
        <dbReference type="ARBA" id="ARBA00022692"/>
    </source>
</evidence>
<evidence type="ECO:0000256" key="7">
    <source>
        <dbReference type="ARBA" id="ARBA00023053"/>
    </source>
</evidence>
<dbReference type="PANTHER" id="PTHR42985">
    <property type="entry name" value="SODIUM-COUPLED MONOCARBOXYLATE TRANSPORTER"/>
    <property type="match status" value="1"/>
</dbReference>
<keyword evidence="3" id="KW-0813">Transport</keyword>
<name>A0A517TA56_9PLAN</name>
<evidence type="ECO:0000313" key="13">
    <source>
        <dbReference type="Proteomes" id="UP000319976"/>
    </source>
</evidence>
<feature type="transmembrane region" description="Helical" evidence="11">
    <location>
        <begin position="699"/>
        <end position="716"/>
    </location>
</feature>
<keyword evidence="4" id="KW-1003">Cell membrane</keyword>
<comment type="similarity">
    <text evidence="2">Belongs to the sodium:solute symporter (SSF) (TC 2.A.21) family.</text>
</comment>
<evidence type="ECO:0000256" key="9">
    <source>
        <dbReference type="ARBA" id="ARBA00023136"/>
    </source>
</evidence>
<evidence type="ECO:0000256" key="11">
    <source>
        <dbReference type="SAM" id="Phobius"/>
    </source>
</evidence>
<dbReference type="InterPro" id="IPR015915">
    <property type="entry name" value="Kelch-typ_b-propeller"/>
</dbReference>
<feature type="transmembrane region" description="Helical" evidence="11">
    <location>
        <begin position="728"/>
        <end position="746"/>
    </location>
</feature>
<feature type="transmembrane region" description="Helical" evidence="11">
    <location>
        <begin position="500"/>
        <end position="521"/>
    </location>
</feature>
<keyword evidence="7" id="KW-0915">Sodium</keyword>
<dbReference type="PANTHER" id="PTHR42985:SF40">
    <property type="entry name" value="LD47995P-RELATED"/>
    <property type="match status" value="1"/>
</dbReference>
<evidence type="ECO:0000256" key="6">
    <source>
        <dbReference type="ARBA" id="ARBA00022989"/>
    </source>
</evidence>
<feature type="transmembrane region" description="Helical" evidence="11">
    <location>
        <begin position="551"/>
        <end position="573"/>
    </location>
</feature>
<dbReference type="SUPFAM" id="SSF117281">
    <property type="entry name" value="Kelch motif"/>
    <property type="match status" value="1"/>
</dbReference>
<keyword evidence="6 11" id="KW-1133">Transmembrane helix</keyword>
<keyword evidence="5 11" id="KW-0812">Transmembrane</keyword>
<dbReference type="Gene3D" id="1.20.1730.10">
    <property type="entry name" value="Sodium/glucose cotransporter"/>
    <property type="match status" value="1"/>
</dbReference>
<reference evidence="12 13" key="1">
    <citation type="submission" date="2019-02" db="EMBL/GenBank/DDBJ databases">
        <title>Deep-cultivation of Planctomycetes and their phenomic and genomic characterization uncovers novel biology.</title>
        <authorList>
            <person name="Wiegand S."/>
            <person name="Jogler M."/>
            <person name="Boedeker C."/>
            <person name="Pinto D."/>
            <person name="Vollmers J."/>
            <person name="Rivas-Marin E."/>
            <person name="Kohn T."/>
            <person name="Peeters S.H."/>
            <person name="Heuer A."/>
            <person name="Rast P."/>
            <person name="Oberbeckmann S."/>
            <person name="Bunk B."/>
            <person name="Jeske O."/>
            <person name="Meyerdierks A."/>
            <person name="Storesund J.E."/>
            <person name="Kallscheuer N."/>
            <person name="Luecker S."/>
            <person name="Lage O.M."/>
            <person name="Pohl T."/>
            <person name="Merkel B.J."/>
            <person name="Hornburger P."/>
            <person name="Mueller R.-W."/>
            <person name="Bruemmer F."/>
            <person name="Labrenz M."/>
            <person name="Spormann A.M."/>
            <person name="Op den Camp H."/>
            <person name="Overmann J."/>
            <person name="Amann R."/>
            <person name="Jetten M.S.M."/>
            <person name="Mascher T."/>
            <person name="Medema M.H."/>
            <person name="Devos D.P."/>
            <person name="Kaster A.-K."/>
            <person name="Ovreas L."/>
            <person name="Rohde M."/>
            <person name="Galperin M.Y."/>
            <person name="Jogler C."/>
        </authorList>
    </citation>
    <scope>NUCLEOTIDE SEQUENCE [LARGE SCALE GENOMIC DNA]</scope>
    <source>
        <strain evidence="12 13">V22</strain>
    </source>
</reference>
<dbReference type="CDD" id="cd11495">
    <property type="entry name" value="SLC5sbd_NIS-like_u3"/>
    <property type="match status" value="1"/>
</dbReference>
<dbReference type="AlphaFoldDB" id="A0A517TA56"/>